<evidence type="ECO:0000256" key="1">
    <source>
        <dbReference type="ARBA" id="ARBA00004141"/>
    </source>
</evidence>
<feature type="transmembrane region" description="Helical" evidence="5">
    <location>
        <begin position="14"/>
        <end position="32"/>
    </location>
</feature>
<keyword evidence="8" id="KW-1185">Reference proteome</keyword>
<dbReference type="EMBL" id="LT608328">
    <property type="protein sequence ID" value="SCM59577.1"/>
    <property type="molecule type" value="Genomic_DNA"/>
</dbReference>
<evidence type="ECO:0000256" key="2">
    <source>
        <dbReference type="ARBA" id="ARBA00022692"/>
    </source>
</evidence>
<dbReference type="AlphaFoldDB" id="A0A1G4GAM6"/>
<dbReference type="GO" id="GO:0030416">
    <property type="term" value="P:methylamine metabolic process"/>
    <property type="evidence" value="ECO:0007669"/>
    <property type="project" value="InterPro"/>
</dbReference>
<dbReference type="STRING" id="1642646.ING2E5A_2782"/>
<evidence type="ECO:0000313" key="8">
    <source>
        <dbReference type="Proteomes" id="UP000178485"/>
    </source>
</evidence>
<dbReference type="Proteomes" id="UP000178485">
    <property type="component" value="Chromosome i"/>
</dbReference>
<feature type="domain" description="Methylamine utilisation protein MauE" evidence="6">
    <location>
        <begin position="9"/>
        <end position="139"/>
    </location>
</feature>
<protein>
    <recommendedName>
        <fullName evidence="6">Methylamine utilisation protein MauE domain-containing protein</fullName>
    </recommendedName>
</protein>
<feature type="transmembrane region" description="Helical" evidence="5">
    <location>
        <begin position="84"/>
        <end position="104"/>
    </location>
</feature>
<dbReference type="NCBIfam" id="NF045576">
    <property type="entry name" value="BT_3928_fam"/>
    <property type="match status" value="1"/>
</dbReference>
<comment type="subcellular location">
    <subcellularLocation>
        <location evidence="1">Membrane</location>
        <topology evidence="1">Multi-pass membrane protein</topology>
    </subcellularLocation>
</comment>
<dbReference type="RefSeq" id="WP_071137843.1">
    <property type="nucleotide sequence ID" value="NZ_DUQN01000042.1"/>
</dbReference>
<organism evidence="7 8">
    <name type="scientific">Petrimonas mucosa</name>
    <dbReference type="NCBI Taxonomy" id="1642646"/>
    <lineage>
        <taxon>Bacteria</taxon>
        <taxon>Pseudomonadati</taxon>
        <taxon>Bacteroidota</taxon>
        <taxon>Bacteroidia</taxon>
        <taxon>Bacteroidales</taxon>
        <taxon>Dysgonomonadaceae</taxon>
        <taxon>Petrimonas</taxon>
    </lineage>
</organism>
<accession>A0A1G4GAM6</accession>
<evidence type="ECO:0000256" key="4">
    <source>
        <dbReference type="ARBA" id="ARBA00023136"/>
    </source>
</evidence>
<evidence type="ECO:0000256" key="3">
    <source>
        <dbReference type="ARBA" id="ARBA00022989"/>
    </source>
</evidence>
<evidence type="ECO:0000256" key="5">
    <source>
        <dbReference type="SAM" id="Phobius"/>
    </source>
</evidence>
<evidence type="ECO:0000259" key="6">
    <source>
        <dbReference type="Pfam" id="PF07291"/>
    </source>
</evidence>
<gene>
    <name evidence="7" type="ORF">ING2E5A_2782</name>
</gene>
<feature type="transmembrane region" description="Helical" evidence="5">
    <location>
        <begin position="397"/>
        <end position="418"/>
    </location>
</feature>
<reference evidence="7 8" key="1">
    <citation type="submission" date="2016-08" db="EMBL/GenBank/DDBJ databases">
        <authorList>
            <person name="Seilhamer J.J."/>
        </authorList>
    </citation>
    <scope>NUCLEOTIDE SEQUENCE [LARGE SCALE GENOMIC DNA]</scope>
    <source>
        <strain evidence="7">ING2-E5A</strain>
    </source>
</reference>
<keyword evidence="3 5" id="KW-1133">Transmembrane helix</keyword>
<name>A0A1G4GAM6_9BACT</name>
<dbReference type="KEGG" id="pmuc:ING2E5A_2782"/>
<feature type="transmembrane region" description="Helical" evidence="5">
    <location>
        <begin position="154"/>
        <end position="175"/>
    </location>
</feature>
<evidence type="ECO:0000313" key="7">
    <source>
        <dbReference type="EMBL" id="SCM59577.1"/>
    </source>
</evidence>
<dbReference type="InterPro" id="IPR009908">
    <property type="entry name" value="Methylamine_util_MauE"/>
</dbReference>
<feature type="transmembrane region" description="Helical" evidence="5">
    <location>
        <begin position="124"/>
        <end position="142"/>
    </location>
</feature>
<keyword evidence="2 5" id="KW-0812">Transmembrane</keyword>
<dbReference type="Pfam" id="PF07291">
    <property type="entry name" value="MauE"/>
    <property type="match status" value="1"/>
</dbReference>
<proteinExistence type="predicted"/>
<dbReference type="GO" id="GO:0016020">
    <property type="term" value="C:membrane"/>
    <property type="evidence" value="ECO:0007669"/>
    <property type="project" value="UniProtKB-SubCell"/>
</dbReference>
<keyword evidence="4 5" id="KW-0472">Membrane</keyword>
<sequence>MNKPARSLKIVTELSRIILGGTFAFSGFVKAVDPLGFSYKIQDYLVSLGMTGLLSLALPAAILLVVAEFLLGTLLLMGIYRKTVVRFIALFMAFFLPLTLWIALKNPVEECGCFGDALVISNWATFYKNILLGLCTLVLLNRHREITPLFTSGSVWKAAGYTTLFALTFSIYNVVKLPVFDFRPYHIGANIPEGIHIDPAKGDVVENLFIYSKEGVEQEFTEENYPWSDSTWTFVEMKTRVIRKGEKPKISDFQVFELDYDSLAQDFVAGEDITEQLLLDGGYHFLMVSYSLEEMNRRYLDKFMRAATYAAEKGYGFYCLTSSPAEVIGEWSSANGISFRFAHVDERVLKTMIRSNPGLILLSEGTVINKWDDSEVPDLTPQRGEEQLVARGLKVNFWGKLMVILLIFTVPLALIGAVPAPGRARMTR</sequence>
<feature type="transmembrane region" description="Helical" evidence="5">
    <location>
        <begin position="52"/>
        <end position="77"/>
    </location>
</feature>